<sequence>MSLAELLLVRRYDVGDRFIAIGNHIAGEPYDWFDLSCTLRSMLYGPKHHPS</sequence>
<keyword evidence="2" id="KW-1185">Reference proteome</keyword>
<protein>
    <submittedName>
        <fullName evidence="1">Gp109</fullName>
    </submittedName>
</protein>
<dbReference type="GeneID" id="14013797"/>
<organism evidence="1 2">
    <name type="scientific">Erwinia phage vB_EamP-S6</name>
    <dbReference type="NCBI Taxonomy" id="1051675"/>
    <lineage>
        <taxon>Viruses</taxon>
        <taxon>Duplodnaviria</taxon>
        <taxon>Heunggongvirae</taxon>
        <taxon>Uroviricota</taxon>
        <taxon>Caudoviricetes</taxon>
        <taxon>Schitoviridae</taxon>
        <taxon>Waedenswilvirus</taxon>
        <taxon>Waedenswilvirus S6</taxon>
    </lineage>
</organism>
<name>G0YQK1_9CAUD</name>
<dbReference type="KEGG" id="vg:14013797"/>
<proteinExistence type="predicted"/>
<dbReference type="RefSeq" id="YP_007005845.1">
    <property type="nucleotide sequence ID" value="NC_019514.1"/>
</dbReference>
<evidence type="ECO:0000313" key="1">
    <source>
        <dbReference type="EMBL" id="AEJ81628.1"/>
    </source>
</evidence>
<evidence type="ECO:0000313" key="2">
    <source>
        <dbReference type="Proteomes" id="UP000008893"/>
    </source>
</evidence>
<reference evidence="1 2" key="1">
    <citation type="journal article" date="2011" name="Appl. Environ. Microbiol.">
        <title>Novel Virulent and Broad-Host-Range Erwinia amylovora Bacteriophages Reveal a High Degree of Mosaicism and a Relationship to Enterobacteriaceae Phages.</title>
        <authorList>
            <person name="Born Y."/>
            <person name="Fieseler L."/>
            <person name="Marazzi J."/>
            <person name="Lurz R."/>
            <person name="Duffy B."/>
            <person name="Loessner M.J."/>
        </authorList>
    </citation>
    <scope>NUCLEOTIDE SEQUENCE [LARGE SCALE GENOMIC DNA]</scope>
</reference>
<dbReference type="EMBL" id="HQ728266">
    <property type="protein sequence ID" value="AEJ81628.1"/>
    <property type="molecule type" value="Genomic_DNA"/>
</dbReference>
<dbReference type="Proteomes" id="UP000008893">
    <property type="component" value="Segment"/>
</dbReference>
<accession>G0YQK1</accession>